<keyword evidence="2" id="KW-1185">Reference proteome</keyword>
<proteinExistence type="predicted"/>
<evidence type="ECO:0000313" key="1">
    <source>
        <dbReference type="EMBL" id="KFC78745.1"/>
    </source>
</evidence>
<accession>A0A085G4V0</accession>
<gene>
    <name evidence="1" type="ORF">GBAG_3191</name>
</gene>
<sequence length="64" mass="6928">MSKTSVFKAGDLVQPKKGGPKYEVLDVQGDMLFCTPRSILTGETVTLKAEDVALYKEDGDFGVC</sequence>
<reference evidence="1 2" key="1">
    <citation type="submission" date="2014-05" db="EMBL/GenBank/DDBJ databases">
        <title>ATOL: Assembling a taxonomically balanced genome-scale reconstruction of the evolutionary history of the Enterobacteriaceae.</title>
        <authorList>
            <person name="Plunkett G.III."/>
            <person name="Neeno-Eckwall E.C."/>
            <person name="Glasner J.D."/>
            <person name="Perna N.T."/>
        </authorList>
    </citation>
    <scope>NUCLEOTIDE SEQUENCE [LARGE SCALE GENOMIC DNA]</scope>
    <source>
        <strain evidence="1 2">ATCC 33320</strain>
    </source>
</reference>
<dbReference type="STRING" id="1006004.GBAG_3191"/>
<dbReference type="Proteomes" id="UP000028653">
    <property type="component" value="Unassembled WGS sequence"/>
</dbReference>
<dbReference type="EMBL" id="JMPI01000054">
    <property type="protein sequence ID" value="KFC78745.1"/>
    <property type="molecule type" value="Genomic_DNA"/>
</dbReference>
<evidence type="ECO:0000313" key="2">
    <source>
        <dbReference type="Proteomes" id="UP000028653"/>
    </source>
</evidence>
<organism evidence="1 2">
    <name type="scientific">Buttiauxella agrestis ATCC 33320</name>
    <dbReference type="NCBI Taxonomy" id="1006004"/>
    <lineage>
        <taxon>Bacteria</taxon>
        <taxon>Pseudomonadati</taxon>
        <taxon>Pseudomonadota</taxon>
        <taxon>Gammaproteobacteria</taxon>
        <taxon>Enterobacterales</taxon>
        <taxon>Enterobacteriaceae</taxon>
        <taxon>Buttiauxella</taxon>
    </lineage>
</organism>
<dbReference type="eggNOG" id="COG5475">
    <property type="taxonomic scope" value="Bacteria"/>
</dbReference>
<name>A0A085G4V0_9ENTR</name>
<protein>
    <submittedName>
        <fullName evidence="1">Uncharacterized protein</fullName>
    </submittedName>
</protein>
<dbReference type="AlphaFoldDB" id="A0A085G4V0"/>
<comment type="caution">
    <text evidence="1">The sequence shown here is derived from an EMBL/GenBank/DDBJ whole genome shotgun (WGS) entry which is preliminary data.</text>
</comment>